<dbReference type="AlphaFoldDB" id="A0A2V3W6M7"/>
<evidence type="ECO:0000313" key="2">
    <source>
        <dbReference type="Proteomes" id="UP000247978"/>
    </source>
</evidence>
<comment type="caution">
    <text evidence="1">The sequence shown here is derived from an EMBL/GenBank/DDBJ whole genome shotgun (WGS) entry which is preliminary data.</text>
</comment>
<name>A0A2V3W6M7_9BACI</name>
<dbReference type="RefSeq" id="WP_110394745.1">
    <property type="nucleotide sequence ID" value="NZ_JADIJL010000007.1"/>
</dbReference>
<proteinExistence type="predicted"/>
<protein>
    <submittedName>
        <fullName evidence="1">Uncharacterized protein</fullName>
    </submittedName>
</protein>
<dbReference type="Proteomes" id="UP000247978">
    <property type="component" value="Unassembled WGS sequence"/>
</dbReference>
<organism evidence="1 2">
    <name type="scientific">Pseudogracilibacillus auburnensis</name>
    <dbReference type="NCBI Taxonomy" id="1494959"/>
    <lineage>
        <taxon>Bacteria</taxon>
        <taxon>Bacillati</taxon>
        <taxon>Bacillota</taxon>
        <taxon>Bacilli</taxon>
        <taxon>Bacillales</taxon>
        <taxon>Bacillaceae</taxon>
        <taxon>Pseudogracilibacillus</taxon>
    </lineage>
</organism>
<keyword evidence="2" id="KW-1185">Reference proteome</keyword>
<accession>A0A2V3W6M7</accession>
<reference evidence="1 2" key="1">
    <citation type="submission" date="2018-05" db="EMBL/GenBank/DDBJ databases">
        <title>Genomic Encyclopedia of Type Strains, Phase IV (KMG-IV): sequencing the most valuable type-strain genomes for metagenomic binning, comparative biology and taxonomic classification.</title>
        <authorList>
            <person name="Goeker M."/>
        </authorList>
    </citation>
    <scope>NUCLEOTIDE SEQUENCE [LARGE SCALE GENOMIC DNA]</scope>
    <source>
        <strain evidence="1 2">DSM 28556</strain>
    </source>
</reference>
<dbReference type="EMBL" id="QJJQ01000004">
    <property type="protein sequence ID" value="PXW87915.1"/>
    <property type="molecule type" value="Genomic_DNA"/>
</dbReference>
<sequence length="107" mass="12443">MNELQFYIRHQTNFLQDKFILVFKSEEAKDFFQQALKGSHFEKVTSEVAEHAARIGINGKIIPYGYTKKLTEEEMNQLSTANWQITASLLAEGNERLFQEAIEKDKE</sequence>
<evidence type="ECO:0000313" key="1">
    <source>
        <dbReference type="EMBL" id="PXW87915.1"/>
    </source>
</evidence>
<gene>
    <name evidence="1" type="ORF">DFR56_10463</name>
</gene>